<dbReference type="AlphaFoldDB" id="A6WH03"/>
<protein>
    <submittedName>
        <fullName evidence="2">Uncharacterized protein</fullName>
    </submittedName>
</protein>
<dbReference type="HOGENOM" id="CLU_2246359_0_0_11"/>
<dbReference type="RefSeq" id="WP_012001930.1">
    <property type="nucleotide sequence ID" value="NC_009806.1"/>
</dbReference>
<keyword evidence="1" id="KW-0812">Transmembrane</keyword>
<accession>A6WH03</accession>
<sequence>MDIFNRIDQMTGSAETTVKGFAILIGFWVVGSTLNWFKTITLGRVVLAVVIAAVVVVVVRKPDLLADDVEKTVALPAVQQTPGVHADAIDLDSGRVTTTSAVQL</sequence>
<reference evidence="3" key="1">
    <citation type="journal article" date="2008" name="PLoS ONE">
        <title>Survival in nuclear waste, extreme resistance, and potential applications gleaned from the genome sequence of Kineococcus radiotolerans SRS30216.</title>
        <authorList>
            <person name="Bagwell C.E."/>
            <person name="Bhat S."/>
            <person name="Hawkins G.M."/>
            <person name="Smith B.W."/>
            <person name="Biswas T."/>
            <person name="Hoover T.R."/>
            <person name="Saunders E."/>
            <person name="Han C.S."/>
            <person name="Tsodikov O.V."/>
            <person name="Shimkets L.J."/>
        </authorList>
    </citation>
    <scope>NUCLEOTIDE SEQUENCE [LARGE SCALE GENOMIC DNA]</scope>
    <source>
        <strain evidence="3">ATCC BAA-149 / DSM 14245 / SRS30216</strain>
    </source>
</reference>
<feature type="transmembrane region" description="Helical" evidence="1">
    <location>
        <begin position="36"/>
        <end position="59"/>
    </location>
</feature>
<evidence type="ECO:0000313" key="2">
    <source>
        <dbReference type="EMBL" id="ABS06092.1"/>
    </source>
</evidence>
<gene>
    <name evidence="2" type="ordered locus">Krad_4633</name>
</gene>
<organism evidence="2 3">
    <name type="scientific">Kineococcus radiotolerans (strain ATCC BAA-149 / DSM 14245 / SRS30216)</name>
    <dbReference type="NCBI Taxonomy" id="266940"/>
    <lineage>
        <taxon>Bacteria</taxon>
        <taxon>Bacillati</taxon>
        <taxon>Actinomycetota</taxon>
        <taxon>Actinomycetes</taxon>
        <taxon>Kineosporiales</taxon>
        <taxon>Kineosporiaceae</taxon>
        <taxon>Kineococcus</taxon>
    </lineage>
</organism>
<keyword evidence="1" id="KW-0472">Membrane</keyword>
<dbReference type="KEGG" id="kra:Krad_4633"/>
<keyword evidence="3" id="KW-1185">Reference proteome</keyword>
<geneLocation type="plasmid" evidence="2 3">
    <name>pKRAD01</name>
</geneLocation>
<name>A6WH03_KINRD</name>
<proteinExistence type="predicted"/>
<keyword evidence="1" id="KW-1133">Transmembrane helix</keyword>
<evidence type="ECO:0000256" key="1">
    <source>
        <dbReference type="SAM" id="Phobius"/>
    </source>
</evidence>
<keyword evidence="2" id="KW-0614">Plasmid</keyword>
<dbReference type="Proteomes" id="UP000001116">
    <property type="component" value="Plasmid pKRAD01"/>
</dbReference>
<dbReference type="EMBL" id="CP000751">
    <property type="protein sequence ID" value="ABS06092.1"/>
    <property type="molecule type" value="Genomic_DNA"/>
</dbReference>
<evidence type="ECO:0000313" key="3">
    <source>
        <dbReference type="Proteomes" id="UP000001116"/>
    </source>
</evidence>